<evidence type="ECO:0000256" key="4">
    <source>
        <dbReference type="ARBA" id="ARBA00022884"/>
    </source>
</evidence>
<evidence type="ECO:0000256" key="3">
    <source>
        <dbReference type="ARBA" id="ARBA00022730"/>
    </source>
</evidence>
<dbReference type="PIRSF" id="PIRSF002161">
    <property type="entry name" value="Ribosomal_L5"/>
    <property type="match status" value="1"/>
</dbReference>
<accession>E3GZD2</accession>
<gene>
    <name evidence="7" type="primary">rpl5</name>
    <name evidence="11" type="ordered locus">Mfer_0866</name>
</gene>
<evidence type="ECO:0000313" key="12">
    <source>
        <dbReference type="Proteomes" id="UP000002315"/>
    </source>
</evidence>
<protein>
    <recommendedName>
        <fullName evidence="7">Large ribosomal subunit protein uL5</fullName>
    </recommendedName>
</protein>
<comment type="similarity">
    <text evidence="1 7 8">Belongs to the universal ribosomal protein uL5 family.</text>
</comment>
<keyword evidence="5 7" id="KW-0689">Ribosomal protein</keyword>
<dbReference type="FunFam" id="3.30.1440.10:FF:000002">
    <property type="entry name" value="60S ribosomal protein L11"/>
    <property type="match status" value="1"/>
</dbReference>
<evidence type="ECO:0000259" key="9">
    <source>
        <dbReference type="Pfam" id="PF00281"/>
    </source>
</evidence>
<dbReference type="Pfam" id="PF00281">
    <property type="entry name" value="Ribosomal_L5"/>
    <property type="match status" value="1"/>
</dbReference>
<evidence type="ECO:0000256" key="2">
    <source>
        <dbReference type="ARBA" id="ARBA00022555"/>
    </source>
</evidence>
<dbReference type="STRING" id="523846.Mfer_0866"/>
<dbReference type="Proteomes" id="UP000002315">
    <property type="component" value="Chromosome"/>
</dbReference>
<dbReference type="GO" id="GO:0019843">
    <property type="term" value="F:rRNA binding"/>
    <property type="evidence" value="ECO:0007669"/>
    <property type="project" value="UniProtKB-UniRule"/>
</dbReference>
<dbReference type="GO" id="GO:0003735">
    <property type="term" value="F:structural constituent of ribosome"/>
    <property type="evidence" value="ECO:0007669"/>
    <property type="project" value="InterPro"/>
</dbReference>
<dbReference type="InterPro" id="IPR020929">
    <property type="entry name" value="Ribosomal_uL5_CS"/>
</dbReference>
<dbReference type="InterPro" id="IPR031309">
    <property type="entry name" value="Ribosomal_uL5_C"/>
</dbReference>
<proteinExistence type="inferred from homology"/>
<dbReference type="GO" id="GO:0006412">
    <property type="term" value="P:translation"/>
    <property type="evidence" value="ECO:0007669"/>
    <property type="project" value="UniProtKB-UniRule"/>
</dbReference>
<dbReference type="HAMAP" id="MF_01333_A">
    <property type="entry name" value="Ribosomal_uL5_A"/>
    <property type="match status" value="1"/>
</dbReference>
<dbReference type="OrthoDB" id="372044at2157"/>
<evidence type="ECO:0000256" key="7">
    <source>
        <dbReference type="HAMAP-Rule" id="MF_01333"/>
    </source>
</evidence>
<evidence type="ECO:0000256" key="8">
    <source>
        <dbReference type="RuleBase" id="RU003930"/>
    </source>
</evidence>
<evidence type="ECO:0000256" key="5">
    <source>
        <dbReference type="ARBA" id="ARBA00022980"/>
    </source>
</evidence>
<reference evidence="11 12" key="1">
    <citation type="journal article" date="2010" name="Stand. Genomic Sci.">
        <title>Complete genome sequence of Methanothermus fervidus type strain (V24S).</title>
        <authorList>
            <person name="Anderson I."/>
            <person name="Djao O.D."/>
            <person name="Misra M."/>
            <person name="Chertkov O."/>
            <person name="Nolan M."/>
            <person name="Lucas S."/>
            <person name="Lapidus A."/>
            <person name="Del Rio T.G."/>
            <person name="Tice H."/>
            <person name="Cheng J.F."/>
            <person name="Tapia R."/>
            <person name="Han C."/>
            <person name="Goodwin L."/>
            <person name="Pitluck S."/>
            <person name="Liolios K."/>
            <person name="Ivanova N."/>
            <person name="Mavromatis K."/>
            <person name="Mikhailova N."/>
            <person name="Pati A."/>
            <person name="Brambilla E."/>
            <person name="Chen A."/>
            <person name="Palaniappan K."/>
            <person name="Land M."/>
            <person name="Hauser L."/>
            <person name="Chang Y.J."/>
            <person name="Jeffries C.D."/>
            <person name="Sikorski J."/>
            <person name="Spring S."/>
            <person name="Rohde M."/>
            <person name="Eichinger K."/>
            <person name="Huber H."/>
            <person name="Wirth R."/>
            <person name="Goker M."/>
            <person name="Detter J.C."/>
            <person name="Woyke T."/>
            <person name="Bristow J."/>
            <person name="Eisen J.A."/>
            <person name="Markowitz V."/>
            <person name="Hugenholtz P."/>
            <person name="Klenk H.P."/>
            <person name="Kyrpides N.C."/>
        </authorList>
    </citation>
    <scope>NUCLEOTIDE SEQUENCE [LARGE SCALE GENOMIC DNA]</scope>
    <source>
        <strain evidence="12">ATCC 43054 / DSM 2088 / JCM 10308 / V24 S</strain>
    </source>
</reference>
<dbReference type="InterPro" id="IPR022804">
    <property type="entry name" value="Ribosomal_uL5_arc"/>
</dbReference>
<evidence type="ECO:0000259" key="10">
    <source>
        <dbReference type="Pfam" id="PF00673"/>
    </source>
</evidence>
<feature type="domain" description="Large ribosomal subunit protein uL5 C-terminal" evidence="10">
    <location>
        <begin position="59"/>
        <end position="158"/>
    </location>
</feature>
<keyword evidence="4 7" id="KW-0694">RNA-binding</keyword>
<dbReference type="Pfam" id="PF00673">
    <property type="entry name" value="Ribosomal_L5_C"/>
    <property type="match status" value="1"/>
</dbReference>
<sequence length="170" mass="19555">MNPMRKIRIEKATLNISVGESGERLLKAEKLLEKLTGQKPARTYAKVTNPDFGIRKGQPIGCKVTLRGKKAEKIIKMFLEAKGNKLKKSQFDDLGNVSMGIEEYIDLPGMKYDPDIGIFGMDLAITFERPGYRIQRRKIQRRKVPKKHKITREDTMKFLEDKFNVKIEEG</sequence>
<dbReference type="HOGENOM" id="CLU_061015_3_0_2"/>
<name>E3GZD2_METFV</name>
<comment type="subunit">
    <text evidence="7">Part of the 50S ribosomal subunit; contacts the 5S rRNA and probably tRNA. Forms a bridge to the 30S subunit in the 70S ribosome.</text>
</comment>
<keyword evidence="12" id="KW-1185">Reference proteome</keyword>
<dbReference type="PANTHER" id="PTHR11994">
    <property type="entry name" value="60S RIBOSOMAL PROTEIN L11-RELATED"/>
    <property type="match status" value="1"/>
</dbReference>
<dbReference type="InterPro" id="IPR002132">
    <property type="entry name" value="Ribosomal_uL5"/>
</dbReference>
<keyword evidence="6 7" id="KW-0687">Ribonucleoprotein</keyword>
<feature type="domain" description="Large ribosomal subunit protein uL5 N-terminal" evidence="9">
    <location>
        <begin position="2"/>
        <end position="55"/>
    </location>
</feature>
<dbReference type="AlphaFoldDB" id="E3GZD2"/>
<dbReference type="KEGG" id="mfv:Mfer_0866"/>
<dbReference type="SUPFAM" id="SSF55282">
    <property type="entry name" value="RL5-like"/>
    <property type="match status" value="1"/>
</dbReference>
<dbReference type="InterPro" id="IPR031310">
    <property type="entry name" value="Ribosomal_uL5_N"/>
</dbReference>
<dbReference type="GO" id="GO:0000049">
    <property type="term" value="F:tRNA binding"/>
    <property type="evidence" value="ECO:0007669"/>
    <property type="project" value="UniProtKB-UniRule"/>
</dbReference>
<dbReference type="GO" id="GO:1990904">
    <property type="term" value="C:ribonucleoprotein complex"/>
    <property type="evidence" value="ECO:0007669"/>
    <property type="project" value="UniProtKB-KW"/>
</dbReference>
<organism evidence="11 12">
    <name type="scientific">Methanothermus fervidus (strain ATCC 43054 / DSM 2088 / JCM 10308 / V24 S)</name>
    <dbReference type="NCBI Taxonomy" id="523846"/>
    <lineage>
        <taxon>Archaea</taxon>
        <taxon>Methanobacteriati</taxon>
        <taxon>Methanobacteriota</taxon>
        <taxon>Methanomada group</taxon>
        <taxon>Methanobacteria</taxon>
        <taxon>Methanobacteriales</taxon>
        <taxon>Methanothermaceae</taxon>
        <taxon>Methanothermus</taxon>
    </lineage>
</organism>
<dbReference type="PROSITE" id="PS00358">
    <property type="entry name" value="RIBOSOMAL_L5"/>
    <property type="match status" value="1"/>
</dbReference>
<evidence type="ECO:0000256" key="1">
    <source>
        <dbReference type="ARBA" id="ARBA00008553"/>
    </source>
</evidence>
<evidence type="ECO:0000313" key="11">
    <source>
        <dbReference type="EMBL" id="ADP77664.1"/>
    </source>
</evidence>
<keyword evidence="3 7" id="KW-0699">rRNA-binding</keyword>
<dbReference type="InterPro" id="IPR022803">
    <property type="entry name" value="Ribosomal_uL5_dom_sf"/>
</dbReference>
<evidence type="ECO:0000256" key="6">
    <source>
        <dbReference type="ARBA" id="ARBA00023274"/>
    </source>
</evidence>
<dbReference type="EMBL" id="CP002278">
    <property type="protein sequence ID" value="ADP77664.1"/>
    <property type="molecule type" value="Genomic_DNA"/>
</dbReference>
<dbReference type="GO" id="GO:0005840">
    <property type="term" value="C:ribosome"/>
    <property type="evidence" value="ECO:0007669"/>
    <property type="project" value="UniProtKB-KW"/>
</dbReference>
<dbReference type="InterPro" id="IPR057266">
    <property type="entry name" value="Ribosomal_uL5_euk/arc-type"/>
</dbReference>
<dbReference type="NCBIfam" id="NF003258">
    <property type="entry name" value="PRK04219.1"/>
    <property type="match status" value="1"/>
</dbReference>
<dbReference type="Gene3D" id="3.30.1440.10">
    <property type="match status" value="1"/>
</dbReference>
<keyword evidence="2 7" id="KW-0820">tRNA-binding</keyword>
<comment type="function">
    <text evidence="7">This is 1 of the proteins that bind and probably mediate the attachment of the 5S RNA into the large ribosomal subunit, where it forms part of the central protuberance. In the 70S ribosome it contacts protein S13 of the 30S subunit (bridge B1b), connecting the 2 subunits; this bridge is implicated in subunit movement. May contact the P site tRNA; the 5S rRNA and some of its associated proteins might help stabilize positioning of ribosome-bound tRNAs.</text>
</comment>